<keyword evidence="4" id="KW-1185">Reference proteome</keyword>
<keyword evidence="1" id="KW-0378">Hydrolase</keyword>
<gene>
    <name evidence="3" type="ORF">GCM10010873_02890</name>
</gene>
<dbReference type="PANTHER" id="PTHR30337">
    <property type="entry name" value="COMPONENT OF ATP-DEPENDENT DSDNA EXONUCLEASE"/>
    <property type="match status" value="1"/>
</dbReference>
<feature type="domain" description="Calcineurin-like phosphoesterase" evidence="2">
    <location>
        <begin position="8"/>
        <end position="204"/>
    </location>
</feature>
<evidence type="ECO:0000256" key="1">
    <source>
        <dbReference type="ARBA" id="ARBA00022801"/>
    </source>
</evidence>
<dbReference type="InterPro" id="IPR041796">
    <property type="entry name" value="Mre11_N"/>
</dbReference>
<reference evidence="3 4" key="1">
    <citation type="journal article" date="2014" name="Int. J. Syst. Evol. Microbiol.">
        <title>Complete genome sequence of Corynebacterium casei LMG S-19264T (=DSM 44701T), isolated from a smear-ripened cheese.</title>
        <authorList>
            <consortium name="US DOE Joint Genome Institute (JGI-PGF)"/>
            <person name="Walter F."/>
            <person name="Albersmeier A."/>
            <person name="Kalinowski J."/>
            <person name="Ruckert C."/>
        </authorList>
    </citation>
    <scope>NUCLEOTIDE SEQUENCE [LARGE SCALE GENOMIC DNA]</scope>
    <source>
        <strain evidence="3 4">NBRC 111766</strain>
    </source>
</reference>
<evidence type="ECO:0000313" key="4">
    <source>
        <dbReference type="Proteomes" id="UP001157355"/>
    </source>
</evidence>
<name>A0AA37U2U4_9RHOB</name>
<comment type="caution">
    <text evidence="3">The sequence shown here is derived from an EMBL/GenBank/DDBJ whole genome shotgun (WGS) entry which is preliminary data.</text>
</comment>
<evidence type="ECO:0000313" key="3">
    <source>
        <dbReference type="EMBL" id="GLS85316.1"/>
    </source>
</evidence>
<accession>A0AA37U2U4</accession>
<keyword evidence="3" id="KW-0269">Exonuclease</keyword>
<proteinExistence type="predicted"/>
<dbReference type="SUPFAM" id="SSF56300">
    <property type="entry name" value="Metallo-dependent phosphatases"/>
    <property type="match status" value="1"/>
</dbReference>
<dbReference type="PANTHER" id="PTHR30337:SF7">
    <property type="entry name" value="PHOSPHOESTERASE"/>
    <property type="match status" value="1"/>
</dbReference>
<sequence length="423" mass="44738">MVFHSLAFRFIHTADLHLDSPLVSLALRNADLADQVGVASRSALTRIVDLCLAEAVDALLIAGDLWDGGLSSAKTPRFLKQELLRLDEAGIRCFIIRGNHDAISKVTRELDPPSGARVFGPKAKTETFEAGGHLIAVHGVSFAEPVAPGSLLPLYPVAMAGAFNIGMMHSSLNGSVGHDVYAPCSVADLDAHGYDYWALGHIHRRSEHCGRATVVMPGIPQGRDIGEAGTCSVTLVTVDDAGAVVTEQCSVAALRFDRLRIDLADMSDWAEVIEALDAALRDIAHVTRHEAYLVLRPMLMGVTPLAWRIARDLDRLTEEAHTIAASVGGIWIDKLENGTTSQGAGITSQLPIDLVGIVMADLPNDPALLAALAEAARVLMHDLPPELRDLLGDDAAAVAAASGLLLAEGSVQIVARLGAGEVA</sequence>
<organism evidence="3 4">
    <name type="scientific">Cypionkella aquatica</name>
    <dbReference type="NCBI Taxonomy" id="1756042"/>
    <lineage>
        <taxon>Bacteria</taxon>
        <taxon>Pseudomonadati</taxon>
        <taxon>Pseudomonadota</taxon>
        <taxon>Alphaproteobacteria</taxon>
        <taxon>Rhodobacterales</taxon>
        <taxon>Paracoccaceae</taxon>
        <taxon>Cypionkella</taxon>
    </lineage>
</organism>
<dbReference type="Gene3D" id="3.60.21.10">
    <property type="match status" value="1"/>
</dbReference>
<keyword evidence="3" id="KW-0540">Nuclease</keyword>
<dbReference type="InterPro" id="IPR004843">
    <property type="entry name" value="Calcineurin-like_PHP"/>
</dbReference>
<dbReference type="InterPro" id="IPR050535">
    <property type="entry name" value="DNA_Repair-Maintenance_Comp"/>
</dbReference>
<dbReference type="EMBL" id="BSPP01000002">
    <property type="protein sequence ID" value="GLS85316.1"/>
    <property type="molecule type" value="Genomic_DNA"/>
</dbReference>
<dbReference type="Pfam" id="PF00149">
    <property type="entry name" value="Metallophos"/>
    <property type="match status" value="1"/>
</dbReference>
<dbReference type="Proteomes" id="UP001157355">
    <property type="component" value="Unassembled WGS sequence"/>
</dbReference>
<dbReference type="InterPro" id="IPR029052">
    <property type="entry name" value="Metallo-depent_PP-like"/>
</dbReference>
<dbReference type="GO" id="GO:0004527">
    <property type="term" value="F:exonuclease activity"/>
    <property type="evidence" value="ECO:0007669"/>
    <property type="project" value="UniProtKB-KW"/>
</dbReference>
<dbReference type="CDD" id="cd00840">
    <property type="entry name" value="MPP_Mre11_N"/>
    <property type="match status" value="1"/>
</dbReference>
<protein>
    <submittedName>
        <fullName evidence="3">DNA repair exonuclease</fullName>
    </submittedName>
</protein>
<evidence type="ECO:0000259" key="2">
    <source>
        <dbReference type="Pfam" id="PF00149"/>
    </source>
</evidence>
<dbReference type="AlphaFoldDB" id="A0AA37U2U4"/>